<evidence type="ECO:0000313" key="8">
    <source>
        <dbReference type="EMBL" id="KAA6398744.1"/>
    </source>
</evidence>
<keyword evidence="4" id="KW-0472">Membrane</keyword>
<dbReference type="EMBL" id="SNRW01000891">
    <property type="protein sequence ID" value="KAA6398744.1"/>
    <property type="molecule type" value="Genomic_DNA"/>
</dbReference>
<dbReference type="PROSITE" id="PS50011">
    <property type="entry name" value="PROTEIN_KINASE_DOM"/>
    <property type="match status" value="1"/>
</dbReference>
<dbReference type="PANTHER" id="PTHR12911:SF8">
    <property type="entry name" value="KLAROID PROTEIN-RELATED"/>
    <property type="match status" value="1"/>
</dbReference>
<comment type="caution">
    <text evidence="8">The sequence shown here is derived from an EMBL/GenBank/DDBJ whole genome shotgun (WGS) entry which is preliminary data.</text>
</comment>
<dbReference type="InterPro" id="IPR000719">
    <property type="entry name" value="Prot_kinase_dom"/>
</dbReference>
<proteinExistence type="predicted"/>
<gene>
    <name evidence="8" type="ORF">EZS28_005728</name>
</gene>
<comment type="subcellular location">
    <subcellularLocation>
        <location evidence="1">Membrane</location>
    </subcellularLocation>
</comment>
<dbReference type="Proteomes" id="UP000324800">
    <property type="component" value="Unassembled WGS sequence"/>
</dbReference>
<keyword evidence="2" id="KW-0812">Transmembrane</keyword>
<dbReference type="GO" id="GO:0005635">
    <property type="term" value="C:nuclear envelope"/>
    <property type="evidence" value="ECO:0007669"/>
    <property type="project" value="UniProtKB-ARBA"/>
</dbReference>
<dbReference type="Pfam" id="PF00069">
    <property type="entry name" value="Pkinase"/>
    <property type="match status" value="1"/>
</dbReference>
<organism evidence="8 9">
    <name type="scientific">Streblomastix strix</name>
    <dbReference type="NCBI Taxonomy" id="222440"/>
    <lineage>
        <taxon>Eukaryota</taxon>
        <taxon>Metamonada</taxon>
        <taxon>Preaxostyla</taxon>
        <taxon>Oxymonadida</taxon>
        <taxon>Streblomastigidae</taxon>
        <taxon>Streblomastix</taxon>
    </lineage>
</organism>
<dbReference type="SMART" id="SM00220">
    <property type="entry name" value="S_TKc"/>
    <property type="match status" value="1"/>
</dbReference>
<evidence type="ECO:0000256" key="4">
    <source>
        <dbReference type="ARBA" id="ARBA00023136"/>
    </source>
</evidence>
<reference evidence="8 9" key="1">
    <citation type="submission" date="2019-03" db="EMBL/GenBank/DDBJ databases">
        <title>Single cell metagenomics reveals metabolic interactions within the superorganism composed of flagellate Streblomastix strix and complex community of Bacteroidetes bacteria on its surface.</title>
        <authorList>
            <person name="Treitli S.C."/>
            <person name="Kolisko M."/>
            <person name="Husnik F."/>
            <person name="Keeling P."/>
            <person name="Hampl V."/>
        </authorList>
    </citation>
    <scope>NUCLEOTIDE SEQUENCE [LARGE SCALE GENOMIC DNA]</scope>
    <source>
        <strain evidence="8">ST1C</strain>
    </source>
</reference>
<dbReference type="InterPro" id="IPR012919">
    <property type="entry name" value="SUN_dom"/>
</dbReference>
<dbReference type="GO" id="GO:0016020">
    <property type="term" value="C:membrane"/>
    <property type="evidence" value="ECO:0007669"/>
    <property type="project" value="UniProtKB-SubCell"/>
</dbReference>
<dbReference type="SUPFAM" id="SSF56112">
    <property type="entry name" value="Protein kinase-like (PK-like)"/>
    <property type="match status" value="1"/>
</dbReference>
<feature type="domain" description="Protein kinase" evidence="6">
    <location>
        <begin position="6"/>
        <end position="252"/>
    </location>
</feature>
<sequence length="663" mass="76695">MEKEDKQLLYKLGFKVLATLVKKKNSEVMVAKVIKEKDFNINKWNLIQEITKDDQNPFLLKYESVQTYGEYAIIFAEYSNKKSIKNLIDTKKKLPIHVVRAIMRQLLEGIRLMDEKGLTHGNINEHNILLDSPPGSGRVYLNIAGFDFNTQQQVNQLGTAPDNKQQTYKAPEIQIENEHVWSAGILFFKLLTNEYPSGQLSIKEDNQFITSRRIVRPDSIKDDTIWSILTQMLEYQSKDRITASEALQSPFFTGEQALTEVSRQAQNFAKMEQKAKEDGKEDVSKYDLDPLFIIPNSQIKEDKLEFTNLIYYSLKRFFFKEFPPVTVLFLLSVITILFIKHNNPDLDTSYNPHNALILLKQIWNTFSFKKALTSFIQMDYLRDIIKAKFIAFSKMIQYKQRDNTQQENQKGFINQLRVLDQQLKDLKKQNARDNNDYNRDQIEHLTNELKNLLKEIAEKTPDRQEPAQDQIQSVMSKLLPTGLDNIAFKDSGASILAHSIGFNHTQLDPMIVLEGSDIDLGECFPLMVEKVKKGKELKMKTQYITIEFAHDHQITAVTISHVPAYLTETFTSAPRDFSVTCINDVPKKPLQLKTKKEELVIVEDTFDPELLPHQTFEAVTIEGKEEYRSCEAIRFDFFSNYGNEDFTCVYRLQVHSTNSDKNA</sequence>
<dbReference type="InterPro" id="IPR011009">
    <property type="entry name" value="Kinase-like_dom_sf"/>
</dbReference>
<evidence type="ECO:0000259" key="6">
    <source>
        <dbReference type="PROSITE" id="PS50011"/>
    </source>
</evidence>
<feature type="domain" description="SUN" evidence="7">
    <location>
        <begin position="456"/>
        <end position="659"/>
    </location>
</feature>
<evidence type="ECO:0008006" key="10">
    <source>
        <dbReference type="Google" id="ProtNLM"/>
    </source>
</evidence>
<keyword evidence="5" id="KW-0175">Coiled coil</keyword>
<dbReference type="PROSITE" id="PS51469">
    <property type="entry name" value="SUN"/>
    <property type="match status" value="1"/>
</dbReference>
<evidence type="ECO:0000259" key="7">
    <source>
        <dbReference type="PROSITE" id="PS51469"/>
    </source>
</evidence>
<dbReference type="GO" id="GO:0004672">
    <property type="term" value="F:protein kinase activity"/>
    <property type="evidence" value="ECO:0007669"/>
    <property type="project" value="InterPro"/>
</dbReference>
<dbReference type="Gene3D" id="2.60.120.260">
    <property type="entry name" value="Galactose-binding domain-like"/>
    <property type="match status" value="1"/>
</dbReference>
<dbReference type="Pfam" id="PF07738">
    <property type="entry name" value="Sad1_UNC"/>
    <property type="match status" value="1"/>
</dbReference>
<keyword evidence="3" id="KW-1133">Transmembrane helix</keyword>
<name>A0A5J4WUP2_9EUKA</name>
<dbReference type="GO" id="GO:0005524">
    <property type="term" value="F:ATP binding"/>
    <property type="evidence" value="ECO:0007669"/>
    <property type="project" value="InterPro"/>
</dbReference>
<dbReference type="OrthoDB" id="342281at2759"/>
<evidence type="ECO:0000256" key="2">
    <source>
        <dbReference type="ARBA" id="ARBA00022692"/>
    </source>
</evidence>
<dbReference type="InterPro" id="IPR045119">
    <property type="entry name" value="SUN1-5"/>
</dbReference>
<dbReference type="AlphaFoldDB" id="A0A5J4WUP2"/>
<feature type="coiled-coil region" evidence="5">
    <location>
        <begin position="409"/>
        <end position="459"/>
    </location>
</feature>
<dbReference type="GO" id="GO:0043495">
    <property type="term" value="F:protein-membrane adaptor activity"/>
    <property type="evidence" value="ECO:0007669"/>
    <property type="project" value="TreeGrafter"/>
</dbReference>
<protein>
    <recommendedName>
        <fullName evidence="10">Protein kinase domain-containing protein</fullName>
    </recommendedName>
</protein>
<accession>A0A5J4WUP2</accession>
<evidence type="ECO:0000256" key="1">
    <source>
        <dbReference type="ARBA" id="ARBA00004370"/>
    </source>
</evidence>
<evidence type="ECO:0000256" key="3">
    <source>
        <dbReference type="ARBA" id="ARBA00022989"/>
    </source>
</evidence>
<dbReference type="Gene3D" id="1.10.510.10">
    <property type="entry name" value="Transferase(Phosphotransferase) domain 1"/>
    <property type="match status" value="1"/>
</dbReference>
<evidence type="ECO:0000256" key="5">
    <source>
        <dbReference type="SAM" id="Coils"/>
    </source>
</evidence>
<evidence type="ECO:0000313" key="9">
    <source>
        <dbReference type="Proteomes" id="UP000324800"/>
    </source>
</evidence>
<dbReference type="PANTHER" id="PTHR12911">
    <property type="entry name" value="SAD1/UNC-84-LIKE PROTEIN-RELATED"/>
    <property type="match status" value="1"/>
</dbReference>